<gene>
    <name evidence="2" type="ORF">PGT21_034456</name>
    <name evidence="3" type="ORF">PGTUg99_017802</name>
</gene>
<organism evidence="2 4">
    <name type="scientific">Puccinia graminis f. sp. tritici</name>
    <dbReference type="NCBI Taxonomy" id="56615"/>
    <lineage>
        <taxon>Eukaryota</taxon>
        <taxon>Fungi</taxon>
        <taxon>Dikarya</taxon>
        <taxon>Basidiomycota</taxon>
        <taxon>Pucciniomycotina</taxon>
        <taxon>Pucciniomycetes</taxon>
        <taxon>Pucciniales</taxon>
        <taxon>Pucciniaceae</taxon>
        <taxon>Puccinia</taxon>
    </lineage>
</organism>
<evidence type="ECO:0000256" key="1">
    <source>
        <dbReference type="SAM" id="MobiDB-lite"/>
    </source>
</evidence>
<comment type="caution">
    <text evidence="2">The sequence shown here is derived from an EMBL/GenBank/DDBJ whole genome shotgun (WGS) entry which is preliminary data.</text>
</comment>
<evidence type="ECO:0000313" key="4">
    <source>
        <dbReference type="Proteomes" id="UP000324748"/>
    </source>
</evidence>
<dbReference type="EMBL" id="VDEP01000176">
    <property type="protein sequence ID" value="KAA1125653.1"/>
    <property type="molecule type" value="Genomic_DNA"/>
</dbReference>
<name>A0A5B0PCL0_PUCGR</name>
<proteinExistence type="predicted"/>
<evidence type="ECO:0000313" key="2">
    <source>
        <dbReference type="EMBL" id="KAA1098380.1"/>
    </source>
</evidence>
<dbReference type="EMBL" id="VSWC01000066">
    <property type="protein sequence ID" value="KAA1098380.1"/>
    <property type="molecule type" value="Genomic_DNA"/>
</dbReference>
<feature type="region of interest" description="Disordered" evidence="1">
    <location>
        <begin position="227"/>
        <end position="255"/>
    </location>
</feature>
<dbReference type="OrthoDB" id="10550145at2759"/>
<reference evidence="4 5" key="1">
    <citation type="submission" date="2019-05" db="EMBL/GenBank/DDBJ databases">
        <title>Emergence of the Ug99 lineage of the wheat stem rust pathogen through somatic hybridization.</title>
        <authorList>
            <person name="Li F."/>
            <person name="Upadhyaya N.M."/>
            <person name="Sperschneider J."/>
            <person name="Matny O."/>
            <person name="Nguyen-Phuc H."/>
            <person name="Mago R."/>
            <person name="Raley C."/>
            <person name="Miller M.E."/>
            <person name="Silverstein K.A.T."/>
            <person name="Henningsen E."/>
            <person name="Hirsch C.D."/>
            <person name="Visser B."/>
            <person name="Pretorius Z.A."/>
            <person name="Steffenson B.J."/>
            <person name="Schwessinger B."/>
            <person name="Dodds P.N."/>
            <person name="Figueroa M."/>
        </authorList>
    </citation>
    <scope>NUCLEOTIDE SEQUENCE [LARGE SCALE GENOMIC DNA]</scope>
    <source>
        <strain evidence="2">21-0</strain>
        <strain evidence="3 5">Ug99</strain>
    </source>
</reference>
<protein>
    <submittedName>
        <fullName evidence="2">Uncharacterized protein</fullName>
    </submittedName>
</protein>
<evidence type="ECO:0000313" key="3">
    <source>
        <dbReference type="EMBL" id="KAA1125653.1"/>
    </source>
</evidence>
<dbReference type="Proteomes" id="UP000324748">
    <property type="component" value="Unassembled WGS sequence"/>
</dbReference>
<accession>A0A5B0PCL0</accession>
<keyword evidence="4" id="KW-1185">Reference proteome</keyword>
<dbReference type="AlphaFoldDB" id="A0A5B0PCL0"/>
<evidence type="ECO:0000313" key="5">
    <source>
        <dbReference type="Proteomes" id="UP000325313"/>
    </source>
</evidence>
<dbReference type="Proteomes" id="UP000325313">
    <property type="component" value="Unassembled WGS sequence"/>
</dbReference>
<sequence length="378" mass="41694">MPTPSRILCAETQLEEESILDRPPRKAPIHLDYSLYVKHLNNADFPHAKIVAAPNSWSVISPLRELGAMSIDMQSMTWKHFQALAIDHLGQHQPALAGVLSAAKDVGALHWLPSISGHDQFGESNMKKKNKICGHLDFLAFATQAYDAFPNKVVFKVVMLGPMPVNQAHPQPKKTSRLHAPADGVDMNEANKTGAQGKVILDTNQPKLRPWGEPEEPARTSLLRAPKRTISSTGDRSGKHAKMGPNTPEEAPTARAADDPFEIEVIQRPFPSCPVRNAPTARAHQNANSVAFRSPLGPAGPKLEAVDMETYLTVAHIDASDHATRRRLNDHGIVHWSFFRRATEEELLTLGFPIGTARLLCEGVPRLEYYVEMQSVPL</sequence>